<reference evidence="5 6" key="1">
    <citation type="submission" date="2020-09" db="EMBL/GenBank/DDBJ databases">
        <title>Novel species of Mucilaginibacter isolated from a glacier on the Tibetan Plateau.</title>
        <authorList>
            <person name="Liu Q."/>
            <person name="Xin Y.-H."/>
        </authorList>
    </citation>
    <scope>NUCLEOTIDE SEQUENCE [LARGE SCALE GENOMIC DNA]</scope>
    <source>
        <strain evidence="5 6">ZT4R22</strain>
    </source>
</reference>
<dbReference type="Pfam" id="PF01436">
    <property type="entry name" value="NHL"/>
    <property type="match status" value="1"/>
</dbReference>
<feature type="repeat" description="NHL" evidence="2">
    <location>
        <begin position="318"/>
        <end position="349"/>
    </location>
</feature>
<dbReference type="PROSITE" id="PS51257">
    <property type="entry name" value="PROKAR_LIPOPROTEIN"/>
    <property type="match status" value="1"/>
</dbReference>
<gene>
    <name evidence="5" type="ORF">IDJ77_19790</name>
</gene>
<feature type="domain" description="Teneurin NHL" evidence="4">
    <location>
        <begin position="260"/>
        <end position="306"/>
    </location>
</feature>
<proteinExistence type="predicted"/>
<keyword evidence="3" id="KW-0732">Signal</keyword>
<keyword evidence="6" id="KW-1185">Reference proteome</keyword>
<feature type="chain" id="PRO_5046973877" description="Teneurin NHL domain-containing protein" evidence="3">
    <location>
        <begin position="26"/>
        <end position="451"/>
    </location>
</feature>
<accession>A0ABR7WV27</accession>
<sequence>MKKPSTLRNFLLVILIAALSSCFKSSDSDVTPPELVTTPVIVNAAGTAALSGGFLTSGSATAYGVCYSTSNPQPTLSDLNTSETVNYSTFSSSITALTPNTTYYLRAYATYAGNTAYGNAIQFATGADLSATSGTVSTFAGSVAGGFVDGTGTAALFGNPMGIATDAAGNIYVADSFNSAIRKITTDGKVTTLAGNGNLGLVNGTAEVAQFYSPSALAVDLSGNVYVADRGNNVIRKITPAGVVTTLAGNGEAGYTDGTGAAAYFNTPTGIAVDAAGNVYVADNGNNIIRKITAAGVVTTIAGSRTVGYANGVGILSNFNKPTGIALDATGNIYVTEPLNHAIRKINADMLVTTFTGSPSGGTVASAWLGAPNALSIDASGNFWISDANGRILKIDTANKMTVVAGTSGTTGATNGVGTAALFNNPTGIAAGTGGHVYVADFGNNLIRQVN</sequence>
<dbReference type="EMBL" id="JACWMY010000011">
    <property type="protein sequence ID" value="MBD1366063.1"/>
    <property type="molecule type" value="Genomic_DNA"/>
</dbReference>
<dbReference type="CDD" id="cd14953">
    <property type="entry name" value="NHL_like_1"/>
    <property type="match status" value="1"/>
</dbReference>
<dbReference type="RefSeq" id="WP_191190725.1">
    <property type="nucleotide sequence ID" value="NZ_JACWMY010000011.1"/>
</dbReference>
<dbReference type="PANTHER" id="PTHR13833:SF71">
    <property type="entry name" value="NHL DOMAIN-CONTAINING PROTEIN"/>
    <property type="match status" value="1"/>
</dbReference>
<comment type="caution">
    <text evidence="5">The sequence shown here is derived from an EMBL/GenBank/DDBJ whole genome shotgun (WGS) entry which is preliminary data.</text>
</comment>
<keyword evidence="1" id="KW-0677">Repeat</keyword>
<dbReference type="SUPFAM" id="SSF101898">
    <property type="entry name" value="NHL repeat"/>
    <property type="match status" value="1"/>
</dbReference>
<dbReference type="PROSITE" id="PS51125">
    <property type="entry name" value="NHL"/>
    <property type="match status" value="3"/>
</dbReference>
<feature type="repeat" description="NHL" evidence="2">
    <location>
        <begin position="210"/>
        <end position="241"/>
    </location>
</feature>
<feature type="repeat" description="NHL" evidence="2">
    <location>
        <begin position="265"/>
        <end position="295"/>
    </location>
</feature>
<evidence type="ECO:0000256" key="3">
    <source>
        <dbReference type="SAM" id="SignalP"/>
    </source>
</evidence>
<dbReference type="Pfam" id="PF25021">
    <property type="entry name" value="TEN_NHL"/>
    <property type="match status" value="1"/>
</dbReference>
<evidence type="ECO:0000259" key="4">
    <source>
        <dbReference type="Pfam" id="PF25021"/>
    </source>
</evidence>
<evidence type="ECO:0000256" key="1">
    <source>
        <dbReference type="ARBA" id="ARBA00022737"/>
    </source>
</evidence>
<protein>
    <recommendedName>
        <fullName evidence="4">Teneurin NHL domain-containing protein</fullName>
    </recommendedName>
</protein>
<dbReference type="InterPro" id="IPR011042">
    <property type="entry name" value="6-blade_b-propeller_TolB-like"/>
</dbReference>
<evidence type="ECO:0000313" key="6">
    <source>
        <dbReference type="Proteomes" id="UP000606600"/>
    </source>
</evidence>
<name>A0ABR7WV27_9SPHI</name>
<evidence type="ECO:0000313" key="5">
    <source>
        <dbReference type="EMBL" id="MBD1366063.1"/>
    </source>
</evidence>
<dbReference type="InterPro" id="IPR001258">
    <property type="entry name" value="NHL_repeat"/>
</dbReference>
<organism evidence="5 6">
    <name type="scientific">Mucilaginibacter pankratovii</name>
    <dbReference type="NCBI Taxonomy" id="2772110"/>
    <lineage>
        <taxon>Bacteria</taxon>
        <taxon>Pseudomonadati</taxon>
        <taxon>Bacteroidota</taxon>
        <taxon>Sphingobacteriia</taxon>
        <taxon>Sphingobacteriales</taxon>
        <taxon>Sphingobacteriaceae</taxon>
        <taxon>Mucilaginibacter</taxon>
    </lineage>
</organism>
<dbReference type="Proteomes" id="UP000606600">
    <property type="component" value="Unassembled WGS sequence"/>
</dbReference>
<dbReference type="Gene3D" id="2.120.10.30">
    <property type="entry name" value="TolB, C-terminal domain"/>
    <property type="match status" value="3"/>
</dbReference>
<dbReference type="PANTHER" id="PTHR13833">
    <property type="match status" value="1"/>
</dbReference>
<evidence type="ECO:0000256" key="2">
    <source>
        <dbReference type="PROSITE-ProRule" id="PRU00504"/>
    </source>
</evidence>
<feature type="signal peptide" evidence="3">
    <location>
        <begin position="1"/>
        <end position="25"/>
    </location>
</feature>
<dbReference type="InterPro" id="IPR056822">
    <property type="entry name" value="TEN_NHL"/>
</dbReference>